<protein>
    <submittedName>
        <fullName evidence="1">Uncharacterized protein</fullName>
    </submittedName>
</protein>
<sequence>MAPNVIPLKDITLTSKNFTVQAMVVEKNIPRMSSSGTSLYQRIVLKDKEKNRMQATVFGYNIRVFESSLKLYHTYSITNLGVGATPELFCFLENKNQLRINACTPVEEIETDGLTMRTMKYNFTPIVDLQQIKEANPKLGCTLATRNSSSFIFDIVLPEATALQSWAIANAAKLRELAAREPKHLLIPKKAEDPEDDIIKIANLPISVDKTQYLNVQGIARVTDFSQNFYYLACSICKKATNAYADEDFWCNYCAQKVPALTKYTTFPMPPCISSFLTTQLKKNSLIYRLKFNIQVTDPTGTIQATVFSEVASEFYNITAVDVINGKLALPTLHMLAEPKECIITLKANMHSYAGISQLKFTAHSINIDNRAEGANRSETLLALLPTTPNKRSKKMAQRLEHINVQPSRRQPSRNQPSKILLAN</sequence>
<comment type="caution">
    <text evidence="1">The sequence shown here is derived from an EMBL/GenBank/DDBJ whole genome shotgun (WGS) entry which is preliminary data.</text>
</comment>
<reference evidence="1" key="1">
    <citation type="submission" date="2022-02" db="EMBL/GenBank/DDBJ databases">
        <title>Plant Genome Project.</title>
        <authorList>
            <person name="Zhang R.-G."/>
        </authorList>
    </citation>
    <scope>NUCLEOTIDE SEQUENCE</scope>
    <source>
        <strain evidence="1">AT1</strain>
    </source>
</reference>
<dbReference type="EMBL" id="CM046400">
    <property type="protein sequence ID" value="KAI8524324.1"/>
    <property type="molecule type" value="Genomic_DNA"/>
</dbReference>
<keyword evidence="2" id="KW-1185">Reference proteome</keyword>
<evidence type="ECO:0000313" key="1">
    <source>
        <dbReference type="EMBL" id="KAI8524324.1"/>
    </source>
</evidence>
<gene>
    <name evidence="1" type="ORF">RHMOL_Rhmol13G0141700</name>
</gene>
<evidence type="ECO:0000313" key="2">
    <source>
        <dbReference type="Proteomes" id="UP001062846"/>
    </source>
</evidence>
<name>A0ACC0L6I4_RHOML</name>
<proteinExistence type="predicted"/>
<organism evidence="1 2">
    <name type="scientific">Rhododendron molle</name>
    <name type="common">Chinese azalea</name>
    <name type="synonym">Azalea mollis</name>
    <dbReference type="NCBI Taxonomy" id="49168"/>
    <lineage>
        <taxon>Eukaryota</taxon>
        <taxon>Viridiplantae</taxon>
        <taxon>Streptophyta</taxon>
        <taxon>Embryophyta</taxon>
        <taxon>Tracheophyta</taxon>
        <taxon>Spermatophyta</taxon>
        <taxon>Magnoliopsida</taxon>
        <taxon>eudicotyledons</taxon>
        <taxon>Gunneridae</taxon>
        <taxon>Pentapetalae</taxon>
        <taxon>asterids</taxon>
        <taxon>Ericales</taxon>
        <taxon>Ericaceae</taxon>
        <taxon>Ericoideae</taxon>
        <taxon>Rhodoreae</taxon>
        <taxon>Rhododendron</taxon>
    </lineage>
</organism>
<dbReference type="Proteomes" id="UP001062846">
    <property type="component" value="Chromosome 13"/>
</dbReference>
<accession>A0ACC0L6I4</accession>